<dbReference type="EMBL" id="FUZA01000002">
    <property type="protein sequence ID" value="SKB87457.1"/>
    <property type="molecule type" value="Genomic_DNA"/>
</dbReference>
<dbReference type="InterPro" id="IPR002035">
    <property type="entry name" value="VWF_A"/>
</dbReference>
<feature type="signal peptide" evidence="2">
    <location>
        <begin position="1"/>
        <end position="20"/>
    </location>
</feature>
<sequence>MKFRYLLLFVFLAKCSAALAQNEAPVQSLNHYVTFLDKSSEVLTGRFKMLAGYQEAVSQFREKPVSDLRLPSSGPLEEYYFKKAMTGNGLPAAEMDRLNKTARVIWELFNDIDVICKQLETHVRLKGYQNDNLKQSDELVKKIQRMFGRFSEEKDAFYKEIQHVYRKHQPYSAADPYLLTEKAMEQVILSQKALLDSLPYYLNVESRNDWPVETVRRSMLADEKFLATIDNTKPRLEYPADDMLSAFKTAIASLQSLKGRAIDNYTFAAKQSAAHGNESYVLLMNQFNQDLLAFHASFINYSQSKRRLLYYPAFSPVFAKEKTAKAAKNAAETAAFEDKALLSFITKKAGAPAPAALIRTLNDHIEFVNESLRQMHSLQLTLRNYQFSAEHYRDPVRSNARANLEYSHENFKIPASAYALVVTASAAVPEPYRASINRQTEVLMNVLKEMDNLSIELIAYTSEKQYLKDQLQRSDAILDRYLVLFDTFDKKKEQLYNDLRRIYEAYPNADPRSSWIISGKALQNAMDDDRDVLFGVKALLRQETSQIPATAKIEENAQQLIADEYQNLKGLQRYGRSNGLCPYSPYEDLAANSARFAELTKKVKNASSGSNRHPFEAFYYFYNNELVYQYNKFVELSKGSLLKVVNQPDLFVFARTDKSKTLNPAKPGQSAPGQKQEVTDPEPEIVATGKPKNPEVPTENPGAPATAQVTQSKIDTVYVERVRIDTVFVDRSITNQQVTRSLDGFAANNMVLLLDVSSSMNSPYKMPLLKRSIKSMLTLLRPEDQISIVLYSGKARVVLKPTSGSKSAEIARMIDLLKSDGDTDGNEGIRLAYKTANKQYIRGGNNRIILATDGEFPVSDEVMQMIGQNAKQDLYLTIFTFGRNAHTGQKLKKLSQIGKGSYAHVTEESADLQLILEAQGKKLATE</sequence>
<feature type="region of interest" description="Disordered" evidence="1">
    <location>
        <begin position="661"/>
        <end position="706"/>
    </location>
</feature>
<dbReference type="InterPro" id="IPR051173">
    <property type="entry name" value="Ca_channel_alpha-2/delta"/>
</dbReference>
<dbReference type="PANTHER" id="PTHR10166">
    <property type="entry name" value="VOLTAGE-DEPENDENT CALCIUM CHANNEL SUBUNIT ALPHA-2/DELTA-RELATED"/>
    <property type="match status" value="1"/>
</dbReference>
<reference evidence="5" key="1">
    <citation type="submission" date="2017-02" db="EMBL/GenBank/DDBJ databases">
        <authorList>
            <person name="Varghese N."/>
            <person name="Submissions S."/>
        </authorList>
    </citation>
    <scope>NUCLEOTIDE SEQUENCE [LARGE SCALE GENOMIC DNA]</scope>
    <source>
        <strain evidence="5">DSM 22270</strain>
    </source>
</reference>
<dbReference type="PROSITE" id="PS50234">
    <property type="entry name" value="VWFA"/>
    <property type="match status" value="1"/>
</dbReference>
<feature type="chain" id="PRO_5012594724" description="VWFA domain-containing protein" evidence="2">
    <location>
        <begin position="21"/>
        <end position="926"/>
    </location>
</feature>
<dbReference type="Proteomes" id="UP000190897">
    <property type="component" value="Unassembled WGS sequence"/>
</dbReference>
<evidence type="ECO:0000313" key="4">
    <source>
        <dbReference type="EMBL" id="SKB87457.1"/>
    </source>
</evidence>
<accession>A0A1T5EU43</accession>
<evidence type="ECO:0000259" key="3">
    <source>
        <dbReference type="PROSITE" id="PS50234"/>
    </source>
</evidence>
<keyword evidence="2" id="KW-0732">Signal</keyword>
<proteinExistence type="predicted"/>
<name>A0A1T5EU43_9BACT</name>
<dbReference type="STRING" id="651661.SAMN05660293_02763"/>
<feature type="domain" description="VWFA" evidence="3">
    <location>
        <begin position="749"/>
        <end position="919"/>
    </location>
</feature>
<evidence type="ECO:0000256" key="1">
    <source>
        <dbReference type="SAM" id="MobiDB-lite"/>
    </source>
</evidence>
<dbReference type="PANTHER" id="PTHR10166:SF37">
    <property type="entry name" value="STOLID, ISOFORM H"/>
    <property type="match status" value="1"/>
</dbReference>
<dbReference type="Gene3D" id="3.40.50.410">
    <property type="entry name" value="von Willebrand factor, type A domain"/>
    <property type="match status" value="1"/>
</dbReference>
<evidence type="ECO:0000256" key="2">
    <source>
        <dbReference type="SAM" id="SignalP"/>
    </source>
</evidence>
<dbReference type="RefSeq" id="WP_082215215.1">
    <property type="nucleotide sequence ID" value="NZ_FUZA01000002.1"/>
</dbReference>
<evidence type="ECO:0000313" key="5">
    <source>
        <dbReference type="Proteomes" id="UP000190897"/>
    </source>
</evidence>
<dbReference type="InterPro" id="IPR036465">
    <property type="entry name" value="vWFA_dom_sf"/>
</dbReference>
<dbReference type="SUPFAM" id="SSF53300">
    <property type="entry name" value="vWA-like"/>
    <property type="match status" value="1"/>
</dbReference>
<dbReference type="SMART" id="SM00327">
    <property type="entry name" value="VWA"/>
    <property type="match status" value="1"/>
</dbReference>
<keyword evidence="5" id="KW-1185">Reference proteome</keyword>
<dbReference type="Pfam" id="PF00092">
    <property type="entry name" value="VWA"/>
    <property type="match status" value="1"/>
</dbReference>
<dbReference type="AlphaFoldDB" id="A0A1T5EU43"/>
<gene>
    <name evidence="4" type="ORF">SAMN05660293_02763</name>
</gene>
<organism evidence="4 5">
    <name type="scientific">Dyadobacter psychrophilus</name>
    <dbReference type="NCBI Taxonomy" id="651661"/>
    <lineage>
        <taxon>Bacteria</taxon>
        <taxon>Pseudomonadati</taxon>
        <taxon>Bacteroidota</taxon>
        <taxon>Cytophagia</taxon>
        <taxon>Cytophagales</taxon>
        <taxon>Spirosomataceae</taxon>
        <taxon>Dyadobacter</taxon>
    </lineage>
</organism>
<dbReference type="OrthoDB" id="901926at2"/>
<protein>
    <recommendedName>
        <fullName evidence="3">VWFA domain-containing protein</fullName>
    </recommendedName>
</protein>